<dbReference type="InterPro" id="IPR032465">
    <property type="entry name" value="ACMSD"/>
</dbReference>
<dbReference type="InterPro" id="IPR006680">
    <property type="entry name" value="Amidohydro-rel"/>
</dbReference>
<dbReference type="GO" id="GO:0016787">
    <property type="term" value="F:hydrolase activity"/>
    <property type="evidence" value="ECO:0007669"/>
    <property type="project" value="InterPro"/>
</dbReference>
<protein>
    <submittedName>
        <fullName evidence="3">Amidohydrolase</fullName>
    </submittedName>
</protein>
<reference evidence="3" key="1">
    <citation type="submission" date="2021-03" db="EMBL/GenBank/DDBJ databases">
        <authorList>
            <person name="Kanchanasin P."/>
            <person name="Saeng-In P."/>
            <person name="Phongsopitanun W."/>
            <person name="Yuki M."/>
            <person name="Kudo T."/>
            <person name="Ohkuma M."/>
            <person name="Tanasupawat S."/>
        </authorList>
    </citation>
    <scope>NUCLEOTIDE SEQUENCE</scope>
    <source>
        <strain evidence="3">GKU 128</strain>
    </source>
</reference>
<evidence type="ECO:0000259" key="2">
    <source>
        <dbReference type="Pfam" id="PF04909"/>
    </source>
</evidence>
<keyword evidence="4" id="KW-1185">Reference proteome</keyword>
<dbReference type="GO" id="GO:0019748">
    <property type="term" value="P:secondary metabolic process"/>
    <property type="evidence" value="ECO:0007669"/>
    <property type="project" value="TreeGrafter"/>
</dbReference>
<proteinExistence type="predicted"/>
<dbReference type="Proteomes" id="UP000669179">
    <property type="component" value="Unassembled WGS sequence"/>
</dbReference>
<dbReference type="GO" id="GO:0005737">
    <property type="term" value="C:cytoplasm"/>
    <property type="evidence" value="ECO:0007669"/>
    <property type="project" value="TreeGrafter"/>
</dbReference>
<keyword evidence="1" id="KW-0456">Lyase</keyword>
<dbReference type="PANTHER" id="PTHR21240">
    <property type="entry name" value="2-AMINO-3-CARBOXYLMUCONATE-6-SEMIALDEHYDE DECARBOXYLASE"/>
    <property type="match status" value="1"/>
</dbReference>
<gene>
    <name evidence="3" type="ORF">J4573_09485</name>
</gene>
<name>A0A939PF09_9ACTN</name>
<dbReference type="RefSeq" id="WP_208254900.1">
    <property type="nucleotide sequence ID" value="NZ_JAGEOJ010000003.1"/>
</dbReference>
<evidence type="ECO:0000313" key="3">
    <source>
        <dbReference type="EMBL" id="MBO2447316.1"/>
    </source>
</evidence>
<organism evidence="3 4">
    <name type="scientific">Actinomadura barringtoniae</name>
    <dbReference type="NCBI Taxonomy" id="1427535"/>
    <lineage>
        <taxon>Bacteria</taxon>
        <taxon>Bacillati</taxon>
        <taxon>Actinomycetota</taxon>
        <taxon>Actinomycetes</taxon>
        <taxon>Streptosporangiales</taxon>
        <taxon>Thermomonosporaceae</taxon>
        <taxon>Actinomadura</taxon>
    </lineage>
</organism>
<dbReference type="EMBL" id="JAGEOJ010000003">
    <property type="protein sequence ID" value="MBO2447316.1"/>
    <property type="molecule type" value="Genomic_DNA"/>
</dbReference>
<dbReference type="InterPro" id="IPR032466">
    <property type="entry name" value="Metal_Hydrolase"/>
</dbReference>
<evidence type="ECO:0000256" key="1">
    <source>
        <dbReference type="ARBA" id="ARBA00023239"/>
    </source>
</evidence>
<dbReference type="AlphaFoldDB" id="A0A939PF09"/>
<comment type="caution">
    <text evidence="3">The sequence shown here is derived from an EMBL/GenBank/DDBJ whole genome shotgun (WGS) entry which is preliminary data.</text>
</comment>
<evidence type="ECO:0000313" key="4">
    <source>
        <dbReference type="Proteomes" id="UP000669179"/>
    </source>
</evidence>
<dbReference type="PANTHER" id="PTHR21240:SF28">
    <property type="entry name" value="ISO-OROTATE DECARBOXYLASE (EUROFUNG)"/>
    <property type="match status" value="1"/>
</dbReference>
<dbReference type="GO" id="GO:0016831">
    <property type="term" value="F:carboxy-lyase activity"/>
    <property type="evidence" value="ECO:0007669"/>
    <property type="project" value="InterPro"/>
</dbReference>
<dbReference type="SUPFAM" id="SSF51556">
    <property type="entry name" value="Metallo-dependent hydrolases"/>
    <property type="match status" value="1"/>
</dbReference>
<accession>A0A939PF09</accession>
<sequence length="433" mass="47763">MTASHEPYLIISADTHAGLPTPQYAEFLDPAYREAFDGFLAQQAAIADARKQLGLQNEEFAGEWFEEHEEELRAGWDAARRDEELDKDGVVGEVIFPDADAVAGSTAAPFGAGLGMVGADYDPELALAGARAHNRWLAGLCQDSPERRRGVIVAPIVGDVNGAVKEIRRAHGEGLRGGIMIPSMWGEGQKPYHDKCYDPVWAVCEALGLPVHTHSGAAPRAELGTHLGLYVTEVVWWSARPLWFLLWTGVFERFPGLRFGVTESGAWWAGNLLWQMDVAYDREHGTQKLASFGEHMRKRPSEYFDGHCFIGMSTPKRRELSHRYEVGVGNLLWGNDFPHPEGTWPHTRDWLAHAFGDIPVGEARAMLGLTAAQTYGFDTRALRPLADRIGPTPQNLGQDKADTSVWDAARETGRHWLTGPDVPAVVGAARRAR</sequence>
<dbReference type="Gene3D" id="3.20.20.140">
    <property type="entry name" value="Metal-dependent hydrolases"/>
    <property type="match status" value="1"/>
</dbReference>
<feature type="domain" description="Amidohydrolase-related" evidence="2">
    <location>
        <begin position="115"/>
        <end position="377"/>
    </location>
</feature>
<dbReference type="Pfam" id="PF04909">
    <property type="entry name" value="Amidohydro_2"/>
    <property type="match status" value="1"/>
</dbReference>